<evidence type="ECO:0000313" key="1">
    <source>
        <dbReference type="EMBL" id="JAH72501.1"/>
    </source>
</evidence>
<organism evidence="1">
    <name type="scientific">Anguilla anguilla</name>
    <name type="common">European freshwater eel</name>
    <name type="synonym">Muraena anguilla</name>
    <dbReference type="NCBI Taxonomy" id="7936"/>
    <lineage>
        <taxon>Eukaryota</taxon>
        <taxon>Metazoa</taxon>
        <taxon>Chordata</taxon>
        <taxon>Craniata</taxon>
        <taxon>Vertebrata</taxon>
        <taxon>Euteleostomi</taxon>
        <taxon>Actinopterygii</taxon>
        <taxon>Neopterygii</taxon>
        <taxon>Teleostei</taxon>
        <taxon>Anguilliformes</taxon>
        <taxon>Anguillidae</taxon>
        <taxon>Anguilla</taxon>
    </lineage>
</organism>
<sequence length="46" mass="4870">MLALCRRLHSQSELVNTPVAADPKATSIAPVKVAALMIALGLKLWA</sequence>
<dbReference type="AlphaFoldDB" id="A0A0E9V3C9"/>
<reference evidence="1" key="2">
    <citation type="journal article" date="2015" name="Fish Shellfish Immunol.">
        <title>Early steps in the European eel (Anguilla anguilla)-Vibrio vulnificus interaction in the gills: Role of the RtxA13 toxin.</title>
        <authorList>
            <person name="Callol A."/>
            <person name="Pajuelo D."/>
            <person name="Ebbesson L."/>
            <person name="Teles M."/>
            <person name="MacKenzie S."/>
            <person name="Amaro C."/>
        </authorList>
    </citation>
    <scope>NUCLEOTIDE SEQUENCE</scope>
</reference>
<dbReference type="EMBL" id="GBXM01036076">
    <property type="protein sequence ID" value="JAH72501.1"/>
    <property type="molecule type" value="Transcribed_RNA"/>
</dbReference>
<accession>A0A0E9V3C9</accession>
<protein>
    <submittedName>
        <fullName evidence="1">Uncharacterized protein</fullName>
    </submittedName>
</protein>
<proteinExistence type="predicted"/>
<name>A0A0E9V3C9_ANGAN</name>
<reference evidence="1" key="1">
    <citation type="submission" date="2014-11" db="EMBL/GenBank/DDBJ databases">
        <authorList>
            <person name="Amaro Gonzalez C."/>
        </authorList>
    </citation>
    <scope>NUCLEOTIDE SEQUENCE</scope>
</reference>